<proteinExistence type="predicted"/>
<dbReference type="Proteomes" id="UP000225706">
    <property type="component" value="Unassembled WGS sequence"/>
</dbReference>
<evidence type="ECO:0000313" key="3">
    <source>
        <dbReference type="EMBL" id="PFX25633.1"/>
    </source>
</evidence>
<evidence type="ECO:0000256" key="1">
    <source>
        <dbReference type="SAM" id="Coils"/>
    </source>
</evidence>
<feature type="compositionally biased region" description="Polar residues" evidence="2">
    <location>
        <begin position="1"/>
        <end position="28"/>
    </location>
</feature>
<reference evidence="4" key="1">
    <citation type="journal article" date="2017" name="bioRxiv">
        <title>Comparative analysis of the genomes of Stylophora pistillata and Acropora digitifera provides evidence for extensive differences between species of corals.</title>
        <authorList>
            <person name="Voolstra C.R."/>
            <person name="Li Y."/>
            <person name="Liew Y.J."/>
            <person name="Baumgarten S."/>
            <person name="Zoccola D."/>
            <person name="Flot J.-F."/>
            <person name="Tambutte S."/>
            <person name="Allemand D."/>
            <person name="Aranda M."/>
        </authorList>
    </citation>
    <scope>NUCLEOTIDE SEQUENCE [LARGE SCALE GENOMIC DNA]</scope>
</reference>
<protein>
    <submittedName>
        <fullName evidence="3">Uncharacterized protein</fullName>
    </submittedName>
</protein>
<keyword evidence="4" id="KW-1185">Reference proteome</keyword>
<feature type="compositionally biased region" description="Low complexity" evidence="2">
    <location>
        <begin position="443"/>
        <end position="452"/>
    </location>
</feature>
<feature type="compositionally biased region" description="Basic and acidic residues" evidence="2">
    <location>
        <begin position="424"/>
        <end position="442"/>
    </location>
</feature>
<comment type="caution">
    <text evidence="3">The sequence shown here is derived from an EMBL/GenBank/DDBJ whole genome shotgun (WGS) entry which is preliminary data.</text>
</comment>
<dbReference type="OrthoDB" id="5990653at2759"/>
<accession>A0A2B4S9C4</accession>
<dbReference type="AlphaFoldDB" id="A0A2B4S9C4"/>
<evidence type="ECO:0000313" key="4">
    <source>
        <dbReference type="Proteomes" id="UP000225706"/>
    </source>
</evidence>
<feature type="region of interest" description="Disordered" evidence="2">
    <location>
        <begin position="419"/>
        <end position="455"/>
    </location>
</feature>
<sequence length="486" mass="55137">MWNPFTQNFNTYPHQQVGQSGSKGTQSPDEGKIELPGGGFIQKPASELQRASGVHAIKIEQPEGGFIQKPGLELKQAPAGIELPGGGFIQKPGSEPQQAGIELPGGGFIQKPGSEPKQPPVVHAVPPMYFQYNPVPIPPYVQADEFETPEERLSLMNKLEMMLEEREERKKELDELCAQGKNLEQTLYKLNVALDFHTSEMTELKNTLRKKKEQMKFTIQSKRTDNTRLRGIIQQLQLEETKTASYKVIATESKFLKEQVSKATEERKFLKKKIDELDHKADEMELRSKIIEQEEITLEKNLIAYVQQLAGNGELKQQHDSSRYEFDEEPDSVVNTITVQDQTHPDPQESSLLHPLHEVTPHISETELAEQPTINEADQQVEEIDDSETIEVLEDNGALRPKVKKGGFFSRLRRVFRRKPKQGSGREKRGKKEVQRNKKCINDPEPTEVVTEVTEKKDTDLHLTAELEGETSAQEMIECNETVTRL</sequence>
<feature type="coiled-coil region" evidence="1">
    <location>
        <begin position="253"/>
        <end position="294"/>
    </location>
</feature>
<name>A0A2B4S9C4_STYPI</name>
<keyword evidence="1" id="KW-0175">Coiled coil</keyword>
<feature type="region of interest" description="Disordered" evidence="2">
    <location>
        <begin position="1"/>
        <end position="40"/>
    </location>
</feature>
<dbReference type="EMBL" id="LSMT01000146">
    <property type="protein sequence ID" value="PFX25633.1"/>
    <property type="molecule type" value="Genomic_DNA"/>
</dbReference>
<organism evidence="3 4">
    <name type="scientific">Stylophora pistillata</name>
    <name type="common">Smooth cauliflower coral</name>
    <dbReference type="NCBI Taxonomy" id="50429"/>
    <lineage>
        <taxon>Eukaryota</taxon>
        <taxon>Metazoa</taxon>
        <taxon>Cnidaria</taxon>
        <taxon>Anthozoa</taxon>
        <taxon>Hexacorallia</taxon>
        <taxon>Scleractinia</taxon>
        <taxon>Astrocoeniina</taxon>
        <taxon>Pocilloporidae</taxon>
        <taxon>Stylophora</taxon>
    </lineage>
</organism>
<evidence type="ECO:0000256" key="2">
    <source>
        <dbReference type="SAM" id="MobiDB-lite"/>
    </source>
</evidence>
<gene>
    <name evidence="3" type="ORF">AWC38_SpisGene9716</name>
</gene>
<feature type="coiled-coil region" evidence="1">
    <location>
        <begin position="156"/>
        <end position="214"/>
    </location>
</feature>